<dbReference type="RefSeq" id="WP_003443948.1">
    <property type="nucleotide sequence ID" value="NZ_APLF01000019.1"/>
</dbReference>
<sequence length="258" mass="30303">MKKLNTLILILFITININAQNDSIITIVEYQTSLKLGLPSQNISQLYFNKNQSCFIEGKYHVTNMPIDVKIKNDEKNEKKEKKYFVDLSKKQLYKEELFNNDLYLIKEKLPKIKWDLSFKETDLILGFLCNKAKGHFRGRTYSVWYTSGIPVRFGPWKLQGLPGLILKISDDLGQVEFTAISLQYKNKEEYSNIFELSSNHFKTISLEESVSLKDKEEEEELKKIMASMPRDSRVGNMKINKDRTSKIEMKYEWEQEN</sequence>
<name>N1WW77_9FLAO</name>
<dbReference type="eggNOG" id="ENOG5032Y7Q">
    <property type="taxonomic scope" value="Bacteria"/>
</dbReference>
<keyword evidence="1" id="KW-0732">Signal</keyword>
<keyword evidence="3" id="KW-1185">Reference proteome</keyword>
<evidence type="ECO:0000256" key="1">
    <source>
        <dbReference type="SAM" id="SignalP"/>
    </source>
</evidence>
<comment type="caution">
    <text evidence="2">The sequence shown here is derived from an EMBL/GenBank/DDBJ whole genome shotgun (WGS) entry which is preliminary data.</text>
</comment>
<evidence type="ECO:0000313" key="3">
    <source>
        <dbReference type="Proteomes" id="UP000012317"/>
    </source>
</evidence>
<evidence type="ECO:0000313" key="2">
    <source>
        <dbReference type="EMBL" id="EMY80103.1"/>
    </source>
</evidence>
<evidence type="ECO:0008006" key="4">
    <source>
        <dbReference type="Google" id="ProtNLM"/>
    </source>
</evidence>
<dbReference type="Proteomes" id="UP000012317">
    <property type="component" value="Unassembled WGS sequence"/>
</dbReference>
<accession>N1WW77</accession>
<gene>
    <name evidence="2" type="ORF">pgond44_13701</name>
</gene>
<dbReference type="Pfam" id="PF22252">
    <property type="entry name" value="PNGase_F-II_N"/>
    <property type="match status" value="1"/>
</dbReference>
<feature type="chain" id="PRO_5004114020" description="GLPGLI family protein" evidence="1">
    <location>
        <begin position="20"/>
        <end position="258"/>
    </location>
</feature>
<feature type="signal peptide" evidence="1">
    <location>
        <begin position="1"/>
        <end position="19"/>
    </location>
</feature>
<dbReference type="EMBL" id="APLF01000019">
    <property type="protein sequence ID" value="EMY80103.1"/>
    <property type="molecule type" value="Genomic_DNA"/>
</dbReference>
<dbReference type="AlphaFoldDB" id="N1WW77"/>
<proteinExistence type="predicted"/>
<dbReference type="PATRIC" id="fig|1189619.4.peg.2824"/>
<protein>
    <recommendedName>
        <fullName evidence="4">GLPGLI family protein</fullName>
    </recommendedName>
</protein>
<dbReference type="InterPro" id="IPR005901">
    <property type="entry name" value="GLPGLI"/>
</dbReference>
<organism evidence="2 3">
    <name type="scientific">Psychroflexus gondwanensis ACAM 44</name>
    <dbReference type="NCBI Taxonomy" id="1189619"/>
    <lineage>
        <taxon>Bacteria</taxon>
        <taxon>Pseudomonadati</taxon>
        <taxon>Bacteroidota</taxon>
        <taxon>Flavobacteriia</taxon>
        <taxon>Flavobacteriales</taxon>
        <taxon>Flavobacteriaceae</taxon>
        <taxon>Psychroflexus</taxon>
    </lineage>
</organism>
<dbReference type="STRING" id="1189619.pgond44_13701"/>
<dbReference type="NCBIfam" id="TIGR01200">
    <property type="entry name" value="GLPGLI"/>
    <property type="match status" value="1"/>
</dbReference>
<reference evidence="2 3" key="1">
    <citation type="journal article" date="2014" name="Genome Biol. Evol.">
        <title>Extensive gene acquisition in the extremely psychrophilic bacterial species Psychroflexus torquis and the link to sea-ice ecosystem specialism.</title>
        <authorList>
            <person name="Feng S."/>
            <person name="Powell S.M."/>
            <person name="Wilson R."/>
            <person name="Bowman J.P."/>
        </authorList>
    </citation>
    <scope>NUCLEOTIDE SEQUENCE [LARGE SCALE GENOMIC DNA]</scope>
    <source>
        <strain evidence="2 3">ACAM 44</strain>
    </source>
</reference>